<evidence type="ECO:0000256" key="9">
    <source>
        <dbReference type="ARBA" id="ARBA00022840"/>
    </source>
</evidence>
<evidence type="ECO:0000313" key="15">
    <source>
        <dbReference type="EMBL" id="OIR21342.1"/>
    </source>
</evidence>
<keyword evidence="8 15" id="KW-0418">Kinase</keyword>
<dbReference type="SUPFAM" id="SSF55060">
    <property type="entry name" value="GHMP Kinase, C-terminal domain"/>
    <property type="match status" value="1"/>
</dbReference>
<dbReference type="SUPFAM" id="SSF54211">
    <property type="entry name" value="Ribosomal protein S5 domain 2-like"/>
    <property type="match status" value="1"/>
</dbReference>
<dbReference type="InterPro" id="IPR020568">
    <property type="entry name" value="Ribosomal_Su5_D2-typ_SF"/>
</dbReference>
<comment type="subcellular location">
    <subcellularLocation>
        <location evidence="1">Cytoplasm</location>
    </subcellularLocation>
</comment>
<dbReference type="Gene3D" id="3.30.70.890">
    <property type="entry name" value="GHMP kinase, C-terminal domain"/>
    <property type="match status" value="1"/>
</dbReference>
<gene>
    <name evidence="15" type="ORF">BET99_02675</name>
</gene>
<keyword evidence="6" id="KW-0808">Transferase</keyword>
<evidence type="ECO:0000256" key="6">
    <source>
        <dbReference type="ARBA" id="ARBA00022679"/>
    </source>
</evidence>
<dbReference type="InterPro" id="IPR006204">
    <property type="entry name" value="GHMP_kinase_N_dom"/>
</dbReference>
<dbReference type="UniPathway" id="UPA00057">
    <property type="reaction ID" value="UER00098"/>
</dbReference>
<evidence type="ECO:0000256" key="7">
    <source>
        <dbReference type="ARBA" id="ARBA00022741"/>
    </source>
</evidence>
<reference evidence="15 16" key="1">
    <citation type="submission" date="2016-08" db="EMBL/GenBank/DDBJ databases">
        <title>New Insights into Marine Group III Euryarchaeota, from dark to light.</title>
        <authorList>
            <person name="Haro-Moreno J.M."/>
            <person name="Rodriguez-Valera F."/>
            <person name="Lopez-Garcia P."/>
            <person name="Moreira D."/>
            <person name="Martin-Cuadrado A.B."/>
        </authorList>
    </citation>
    <scope>NUCLEOTIDE SEQUENCE [LARGE SCALE GENOMIC DNA]</scope>
    <source>
        <strain evidence="15">CG-Epi2</strain>
    </source>
</reference>
<evidence type="ECO:0000256" key="11">
    <source>
        <dbReference type="ARBA" id="ARBA00023098"/>
    </source>
</evidence>
<dbReference type="EMBL" id="MIYZ01000043">
    <property type="protein sequence ID" value="OIR21342.1"/>
    <property type="molecule type" value="Genomic_DNA"/>
</dbReference>
<accession>A0A1J5UAQ4</accession>
<dbReference type="Gene3D" id="3.30.230.10">
    <property type="match status" value="1"/>
</dbReference>
<keyword evidence="7" id="KW-0547">Nucleotide-binding</keyword>
<dbReference type="Pfam" id="PF00288">
    <property type="entry name" value="GHMP_kinases_N"/>
    <property type="match status" value="1"/>
</dbReference>
<keyword evidence="5" id="KW-0444">Lipid biosynthesis</keyword>
<evidence type="ECO:0000259" key="13">
    <source>
        <dbReference type="Pfam" id="PF00288"/>
    </source>
</evidence>
<feature type="domain" description="GHMP kinase N-terminal" evidence="13">
    <location>
        <begin position="78"/>
        <end position="150"/>
    </location>
</feature>
<dbReference type="GO" id="GO:0005829">
    <property type="term" value="C:cytosol"/>
    <property type="evidence" value="ECO:0007669"/>
    <property type="project" value="TreeGrafter"/>
</dbReference>
<evidence type="ECO:0000256" key="2">
    <source>
        <dbReference type="ARBA" id="ARBA00006495"/>
    </source>
</evidence>
<dbReference type="AlphaFoldDB" id="A0A1J5UAQ4"/>
<comment type="similarity">
    <text evidence="2">Belongs to the GHMP kinase family. Mevalonate kinase subfamily.</text>
</comment>
<dbReference type="PROSITE" id="PS00627">
    <property type="entry name" value="GHMP_KINASES_ATP"/>
    <property type="match status" value="1"/>
</dbReference>
<evidence type="ECO:0000256" key="5">
    <source>
        <dbReference type="ARBA" id="ARBA00022516"/>
    </source>
</evidence>
<dbReference type="EC" id="2.7.1.36" evidence="3"/>
<evidence type="ECO:0000259" key="14">
    <source>
        <dbReference type="Pfam" id="PF08544"/>
    </source>
</evidence>
<evidence type="ECO:0000313" key="16">
    <source>
        <dbReference type="Proteomes" id="UP000183615"/>
    </source>
</evidence>
<keyword evidence="11" id="KW-0443">Lipid metabolism</keyword>
<protein>
    <recommendedName>
        <fullName evidence="3">mevalonate kinase</fullName>
        <ecNumber evidence="3">2.7.1.36</ecNumber>
    </recommendedName>
</protein>
<dbReference type="Proteomes" id="UP000183615">
    <property type="component" value="Unassembled WGS sequence"/>
</dbReference>
<dbReference type="InterPro" id="IPR013750">
    <property type="entry name" value="GHMP_kinase_C_dom"/>
</dbReference>
<comment type="pathway">
    <text evidence="12">Isoprenoid biosynthesis; isopentenyl diphosphate biosynthesis via mevalonate pathway; isopentenyl diphosphate from (R)-mevalonate: step 1/3.</text>
</comment>
<dbReference type="InterPro" id="IPR006205">
    <property type="entry name" value="Mev_gal_kin"/>
</dbReference>
<keyword evidence="10" id="KW-0460">Magnesium</keyword>
<keyword evidence="9" id="KW-0067">ATP-binding</keyword>
<dbReference type="Pfam" id="PF08544">
    <property type="entry name" value="GHMP_kinases_C"/>
    <property type="match status" value="1"/>
</dbReference>
<dbReference type="GO" id="GO:0019287">
    <property type="term" value="P:isopentenyl diphosphate biosynthetic process, mevalonate pathway"/>
    <property type="evidence" value="ECO:0007669"/>
    <property type="project" value="UniProtKB-UniPathway"/>
</dbReference>
<dbReference type="PANTHER" id="PTHR43290:SF2">
    <property type="entry name" value="MEVALONATE KINASE"/>
    <property type="match status" value="1"/>
</dbReference>
<dbReference type="GO" id="GO:0005524">
    <property type="term" value="F:ATP binding"/>
    <property type="evidence" value="ECO:0007669"/>
    <property type="project" value="UniProtKB-KW"/>
</dbReference>
<evidence type="ECO:0000256" key="12">
    <source>
        <dbReference type="ARBA" id="ARBA00029438"/>
    </source>
</evidence>
<sequence length="308" mass="33145">MDNRFTAPGKIILFGEHAVVYGKPAIAIPVSGMRATAWSEPNEKGLTINALDLNEKFDLKNSSNQFSILAQTILSQNKQNEPNLTINLSSKLPQGSGMGSSAATATAVCKALSNHLGVDLDANQVSELVFNAEKIVHGTPSGIDNTVVAYEMPVYFIKGEKPVTFTPGRRFYLVIGDTGIEASTKETVSNVRKAWEKEPGLMEGYFSEIEIVTEKGKLAIEEGKTELIGEIMSKNHELLNSIGVGHKKLDELIDIANKAGAVGAKLTGGGGGGNMVALAKNIDDQQYIHDKITEAGYRAYQTSFGEQR</sequence>
<evidence type="ECO:0000256" key="8">
    <source>
        <dbReference type="ARBA" id="ARBA00022777"/>
    </source>
</evidence>
<dbReference type="PANTHER" id="PTHR43290">
    <property type="entry name" value="MEVALONATE KINASE"/>
    <property type="match status" value="1"/>
</dbReference>
<dbReference type="GO" id="GO:0004496">
    <property type="term" value="F:mevalonate kinase activity"/>
    <property type="evidence" value="ECO:0007669"/>
    <property type="project" value="UniProtKB-EC"/>
</dbReference>
<evidence type="ECO:0000256" key="1">
    <source>
        <dbReference type="ARBA" id="ARBA00004496"/>
    </source>
</evidence>
<evidence type="ECO:0000256" key="4">
    <source>
        <dbReference type="ARBA" id="ARBA00022490"/>
    </source>
</evidence>
<dbReference type="PRINTS" id="PR00959">
    <property type="entry name" value="MEVGALKINASE"/>
</dbReference>
<keyword evidence="4" id="KW-0963">Cytoplasm</keyword>
<evidence type="ECO:0000256" key="3">
    <source>
        <dbReference type="ARBA" id="ARBA00012103"/>
    </source>
</evidence>
<dbReference type="InterPro" id="IPR036554">
    <property type="entry name" value="GHMP_kinase_C_sf"/>
</dbReference>
<evidence type="ECO:0000256" key="10">
    <source>
        <dbReference type="ARBA" id="ARBA00022842"/>
    </source>
</evidence>
<dbReference type="NCBIfam" id="TIGR00549">
    <property type="entry name" value="mevalon_kin"/>
    <property type="match status" value="1"/>
</dbReference>
<dbReference type="InterPro" id="IPR014721">
    <property type="entry name" value="Ribsml_uS5_D2-typ_fold_subgr"/>
</dbReference>
<comment type="caution">
    <text evidence="15">The sequence shown here is derived from an EMBL/GenBank/DDBJ whole genome shotgun (WGS) entry which is preliminary data.</text>
</comment>
<dbReference type="InterPro" id="IPR006203">
    <property type="entry name" value="GHMP_knse_ATP-bd_CS"/>
</dbReference>
<organism evidence="15 16">
    <name type="scientific">Marine Group III euryarchaeote CG-Epi2</name>
    <dbReference type="NCBI Taxonomy" id="1888996"/>
    <lineage>
        <taxon>Archaea</taxon>
        <taxon>Methanobacteriati</taxon>
        <taxon>Thermoplasmatota</taxon>
        <taxon>Thermoplasmata</taxon>
        <taxon>Candidatus Thermoprofundales</taxon>
    </lineage>
</organism>
<feature type="domain" description="GHMP kinase C-terminal" evidence="14">
    <location>
        <begin position="219"/>
        <end position="297"/>
    </location>
</feature>
<name>A0A1J5UAQ4_9ARCH</name>
<proteinExistence type="inferred from homology"/>